<dbReference type="Proteomes" id="UP000037136">
    <property type="component" value="Unassembled WGS sequence"/>
</dbReference>
<reference evidence="1 2" key="1">
    <citation type="journal article" date="2015" name="BMC Genomics">
        <title>Gene expression during zombie ant biting behavior reflects the complexity underlying fungal parasitic behavioral manipulation.</title>
        <authorList>
            <person name="de Bekker C."/>
            <person name="Ohm R.A."/>
            <person name="Loreto R.G."/>
            <person name="Sebastian A."/>
            <person name="Albert I."/>
            <person name="Merrow M."/>
            <person name="Brachmann A."/>
            <person name="Hughes D.P."/>
        </authorList>
    </citation>
    <scope>NUCLEOTIDE SEQUENCE [LARGE SCALE GENOMIC DNA]</scope>
    <source>
        <strain evidence="1 2">SC16a</strain>
    </source>
</reference>
<sequence>MRRAADGRAIQQDSRSGLLFVSGSMPLAGRYCLGGEGILWDAGNNACTIDSTLRFQCLDPTPGFGRWRL</sequence>
<dbReference type="OrthoDB" id="4912193at2759"/>
<protein>
    <submittedName>
        <fullName evidence="1">Uncharacterized protein</fullName>
    </submittedName>
</protein>
<evidence type="ECO:0000313" key="1">
    <source>
        <dbReference type="EMBL" id="PFH62602.1"/>
    </source>
</evidence>
<dbReference type="AlphaFoldDB" id="A0A2A9PP00"/>
<reference evidence="1 2" key="2">
    <citation type="journal article" date="2017" name="Sci. Rep.">
        <title>Ant-infecting Ophiocordyceps genomes reveal a high diversity of potential behavioral manipulation genes and a possible major role for enterotoxins.</title>
        <authorList>
            <person name="de Bekker C."/>
            <person name="Ohm R.A."/>
            <person name="Evans H.C."/>
            <person name="Brachmann A."/>
            <person name="Hughes D.P."/>
        </authorList>
    </citation>
    <scope>NUCLEOTIDE SEQUENCE [LARGE SCALE GENOMIC DNA]</scope>
    <source>
        <strain evidence="1 2">SC16a</strain>
    </source>
</reference>
<accession>A0A2A9PP00</accession>
<organism evidence="1 2">
    <name type="scientific">Ophiocordyceps unilateralis</name>
    <name type="common">Zombie-ant fungus</name>
    <name type="synonym">Torrubia unilateralis</name>
    <dbReference type="NCBI Taxonomy" id="268505"/>
    <lineage>
        <taxon>Eukaryota</taxon>
        <taxon>Fungi</taxon>
        <taxon>Dikarya</taxon>
        <taxon>Ascomycota</taxon>
        <taxon>Pezizomycotina</taxon>
        <taxon>Sordariomycetes</taxon>
        <taxon>Hypocreomycetidae</taxon>
        <taxon>Hypocreales</taxon>
        <taxon>Ophiocordycipitaceae</taxon>
        <taxon>Ophiocordyceps</taxon>
    </lineage>
</organism>
<proteinExistence type="predicted"/>
<keyword evidence="2" id="KW-1185">Reference proteome</keyword>
<comment type="caution">
    <text evidence="1">The sequence shown here is derived from an EMBL/GenBank/DDBJ whole genome shotgun (WGS) entry which is preliminary data.</text>
</comment>
<evidence type="ECO:0000313" key="2">
    <source>
        <dbReference type="Proteomes" id="UP000037136"/>
    </source>
</evidence>
<name>A0A2A9PP00_OPHUN</name>
<dbReference type="EMBL" id="LAZP02000023">
    <property type="protein sequence ID" value="PFH62602.1"/>
    <property type="molecule type" value="Genomic_DNA"/>
</dbReference>
<gene>
    <name evidence="1" type="ORF">XA68_12854</name>
</gene>